<feature type="transmembrane region" description="Helical" evidence="1">
    <location>
        <begin position="20"/>
        <end position="39"/>
    </location>
</feature>
<accession>A0A6A5VRG4</accession>
<dbReference type="OrthoDB" id="3751033at2759"/>
<keyword evidence="1" id="KW-0812">Transmembrane</keyword>
<keyword evidence="1" id="KW-0472">Membrane</keyword>
<keyword evidence="1" id="KW-1133">Transmembrane helix</keyword>
<evidence type="ECO:0000313" key="3">
    <source>
        <dbReference type="Proteomes" id="UP000800036"/>
    </source>
</evidence>
<gene>
    <name evidence="2" type="ORF">BU23DRAFT_576772</name>
</gene>
<evidence type="ECO:0000256" key="1">
    <source>
        <dbReference type="SAM" id="Phobius"/>
    </source>
</evidence>
<evidence type="ECO:0000313" key="2">
    <source>
        <dbReference type="EMBL" id="KAF1979934.1"/>
    </source>
</evidence>
<proteinExistence type="predicted"/>
<dbReference type="EMBL" id="ML976657">
    <property type="protein sequence ID" value="KAF1979934.1"/>
    <property type="molecule type" value="Genomic_DNA"/>
</dbReference>
<protein>
    <submittedName>
        <fullName evidence="2">Uncharacterized protein</fullName>
    </submittedName>
</protein>
<keyword evidence="3" id="KW-1185">Reference proteome</keyword>
<reference evidence="2" key="1">
    <citation type="journal article" date="2020" name="Stud. Mycol.">
        <title>101 Dothideomycetes genomes: a test case for predicting lifestyles and emergence of pathogens.</title>
        <authorList>
            <person name="Haridas S."/>
            <person name="Albert R."/>
            <person name="Binder M."/>
            <person name="Bloem J."/>
            <person name="Labutti K."/>
            <person name="Salamov A."/>
            <person name="Andreopoulos B."/>
            <person name="Baker S."/>
            <person name="Barry K."/>
            <person name="Bills G."/>
            <person name="Bluhm B."/>
            <person name="Cannon C."/>
            <person name="Castanera R."/>
            <person name="Culley D."/>
            <person name="Daum C."/>
            <person name="Ezra D."/>
            <person name="Gonzalez J."/>
            <person name="Henrissat B."/>
            <person name="Kuo A."/>
            <person name="Liang C."/>
            <person name="Lipzen A."/>
            <person name="Lutzoni F."/>
            <person name="Magnuson J."/>
            <person name="Mondo S."/>
            <person name="Nolan M."/>
            <person name="Ohm R."/>
            <person name="Pangilinan J."/>
            <person name="Park H.-J."/>
            <person name="Ramirez L."/>
            <person name="Alfaro M."/>
            <person name="Sun H."/>
            <person name="Tritt A."/>
            <person name="Yoshinaga Y."/>
            <person name="Zwiers L.-H."/>
            <person name="Turgeon B."/>
            <person name="Goodwin S."/>
            <person name="Spatafora J."/>
            <person name="Crous P."/>
            <person name="Grigoriev I."/>
        </authorList>
    </citation>
    <scope>NUCLEOTIDE SEQUENCE</scope>
    <source>
        <strain evidence="2">CBS 107.79</strain>
    </source>
</reference>
<dbReference type="AlphaFoldDB" id="A0A6A5VRG4"/>
<sequence length="115" mass="12835">MYLRSKPILYIIAVKAINNIAGPNSLVLTLLVFGAYLRITIKLPLSPLMVTDALNTCNRPNTTDMLTLPLQSKVLELDISTLTYNLCLLVINNNADNFSMVTTFLAYKEKMLKKA</sequence>
<organism evidence="2 3">
    <name type="scientific">Bimuria novae-zelandiae CBS 107.79</name>
    <dbReference type="NCBI Taxonomy" id="1447943"/>
    <lineage>
        <taxon>Eukaryota</taxon>
        <taxon>Fungi</taxon>
        <taxon>Dikarya</taxon>
        <taxon>Ascomycota</taxon>
        <taxon>Pezizomycotina</taxon>
        <taxon>Dothideomycetes</taxon>
        <taxon>Pleosporomycetidae</taxon>
        <taxon>Pleosporales</taxon>
        <taxon>Massarineae</taxon>
        <taxon>Didymosphaeriaceae</taxon>
        <taxon>Bimuria</taxon>
    </lineage>
</organism>
<dbReference type="Proteomes" id="UP000800036">
    <property type="component" value="Unassembled WGS sequence"/>
</dbReference>
<name>A0A6A5VRG4_9PLEO</name>